<gene>
    <name evidence="3" type="ORF">KJI95_13650</name>
</gene>
<evidence type="ECO:0000313" key="4">
    <source>
        <dbReference type="Proteomes" id="UP001195903"/>
    </source>
</evidence>
<name>A0ABS5V7C2_9GAMM</name>
<evidence type="ECO:0000259" key="2">
    <source>
        <dbReference type="PROSITE" id="PS01148"/>
    </source>
</evidence>
<dbReference type="SUPFAM" id="SSF64307">
    <property type="entry name" value="SirA-like"/>
    <property type="match status" value="1"/>
</dbReference>
<sequence>MIFIDLTAFRCPVPLVQVKLALKKLPVGETLEVALLDSASRRDVHAFVEKQGYQVQKVQDEPKVLRLRISR</sequence>
<comment type="caution">
    <text evidence="3">The sequence shown here is derived from an EMBL/GenBank/DDBJ whole genome shotgun (WGS) entry which is preliminary data.</text>
</comment>
<dbReference type="InterPro" id="IPR001455">
    <property type="entry name" value="TusA-like"/>
</dbReference>
<feature type="domain" description="UPF0033" evidence="2">
    <location>
        <begin position="4"/>
        <end position="28"/>
    </location>
</feature>
<dbReference type="Pfam" id="PF01206">
    <property type="entry name" value="TusA"/>
    <property type="match status" value="1"/>
</dbReference>
<dbReference type="EMBL" id="JAHEPS010000005">
    <property type="protein sequence ID" value="MBT1445561.1"/>
    <property type="molecule type" value="Genomic_DNA"/>
</dbReference>
<dbReference type="PANTHER" id="PTHR33279">
    <property type="entry name" value="SULFUR CARRIER PROTEIN YEDF-RELATED"/>
    <property type="match status" value="1"/>
</dbReference>
<dbReference type="Gene3D" id="3.30.110.40">
    <property type="entry name" value="TusA-like domain"/>
    <property type="match status" value="1"/>
</dbReference>
<dbReference type="RefSeq" id="WP_214507758.1">
    <property type="nucleotide sequence ID" value="NZ_JAHEPS010000005.1"/>
</dbReference>
<evidence type="ECO:0000313" key="3">
    <source>
        <dbReference type="EMBL" id="MBT1445561.1"/>
    </source>
</evidence>
<dbReference type="Proteomes" id="UP001195903">
    <property type="component" value="Unassembled WGS sequence"/>
</dbReference>
<dbReference type="PANTHER" id="PTHR33279:SF19">
    <property type="entry name" value="SSL1707 PROTEIN"/>
    <property type="match status" value="1"/>
</dbReference>
<evidence type="ECO:0000256" key="1">
    <source>
        <dbReference type="ARBA" id="ARBA00008984"/>
    </source>
</evidence>
<dbReference type="CDD" id="cd00291">
    <property type="entry name" value="SirA_YedF_YeeD"/>
    <property type="match status" value="1"/>
</dbReference>
<accession>A0ABS5V7C2</accession>
<dbReference type="InterPro" id="IPR036868">
    <property type="entry name" value="TusA-like_sf"/>
</dbReference>
<organism evidence="3 4">
    <name type="scientific">Shewanella jiangmenensis</name>
    <dbReference type="NCBI Taxonomy" id="2837387"/>
    <lineage>
        <taxon>Bacteria</taxon>
        <taxon>Pseudomonadati</taxon>
        <taxon>Pseudomonadota</taxon>
        <taxon>Gammaproteobacteria</taxon>
        <taxon>Alteromonadales</taxon>
        <taxon>Shewanellaceae</taxon>
        <taxon>Shewanella</taxon>
    </lineage>
</organism>
<comment type="similarity">
    <text evidence="1">Belongs to the sulfur carrier protein TusA family.</text>
</comment>
<dbReference type="PROSITE" id="PS01148">
    <property type="entry name" value="UPF0033"/>
    <property type="match status" value="1"/>
</dbReference>
<reference evidence="3 4" key="1">
    <citation type="submission" date="2021-05" db="EMBL/GenBank/DDBJ databases">
        <title>Shewanella sp. JM162201.</title>
        <authorList>
            <person name="Xu S."/>
            <person name="Li A."/>
        </authorList>
    </citation>
    <scope>NUCLEOTIDE SEQUENCE [LARGE SCALE GENOMIC DNA]</scope>
    <source>
        <strain evidence="3 4">JM162201</strain>
    </source>
</reference>
<keyword evidence="4" id="KW-1185">Reference proteome</keyword>
<protein>
    <submittedName>
        <fullName evidence="3">Sulfurtransferase TusA family protein</fullName>
    </submittedName>
</protein>
<proteinExistence type="inferred from homology"/>